<sequence>MRHLRSSKLWLSLRHNKQPIPEPEIRTREATIGNGQIPIEILQEVFSYLDIWTLLLQCRRVCHLWSTCIPGNSPALRATLFDPKQRAKYCNNYNTSTQNPELHFGIVLFGPFTDSTERQRATGYTVHLRRDHVILRHQPSFHTINPLLLLETTRTKLKRYKASWNSQSNPEPLWMAMLVCQPPVQKLTIRVEFEGTDVYTEECVVTLHKTYRTLENSEGVTVGQLLMTLHEVIWWPGLSLTRSHGCVQVLPSVNGEIFGIQGAGSDNDEDT</sequence>
<evidence type="ECO:0000259" key="1">
    <source>
        <dbReference type="SMART" id="SM00256"/>
    </source>
</evidence>
<dbReference type="InterPro" id="IPR001810">
    <property type="entry name" value="F-box_dom"/>
</dbReference>
<dbReference type="AlphaFoldDB" id="A0A6A7AIL6"/>
<dbReference type="CDD" id="cd09917">
    <property type="entry name" value="F-box_SF"/>
    <property type="match status" value="1"/>
</dbReference>
<proteinExistence type="predicted"/>
<evidence type="ECO:0000313" key="3">
    <source>
        <dbReference type="Proteomes" id="UP000799424"/>
    </source>
</evidence>
<protein>
    <recommendedName>
        <fullName evidence="1">F-box domain-containing protein</fullName>
    </recommendedName>
</protein>
<dbReference type="SMART" id="SM00256">
    <property type="entry name" value="FBOX"/>
    <property type="match status" value="1"/>
</dbReference>
<evidence type="ECO:0000313" key="2">
    <source>
        <dbReference type="EMBL" id="KAF2833152.1"/>
    </source>
</evidence>
<gene>
    <name evidence="2" type="ORF">CC86DRAFT_5666</name>
</gene>
<dbReference type="InterPro" id="IPR036047">
    <property type="entry name" value="F-box-like_dom_sf"/>
</dbReference>
<accession>A0A6A7AIL6</accession>
<reference evidence="2" key="1">
    <citation type="journal article" date="2020" name="Stud. Mycol.">
        <title>101 Dothideomycetes genomes: a test case for predicting lifestyles and emergence of pathogens.</title>
        <authorList>
            <person name="Haridas S."/>
            <person name="Albert R."/>
            <person name="Binder M."/>
            <person name="Bloem J."/>
            <person name="Labutti K."/>
            <person name="Salamov A."/>
            <person name="Andreopoulos B."/>
            <person name="Baker S."/>
            <person name="Barry K."/>
            <person name="Bills G."/>
            <person name="Bluhm B."/>
            <person name="Cannon C."/>
            <person name="Castanera R."/>
            <person name="Culley D."/>
            <person name="Daum C."/>
            <person name="Ezra D."/>
            <person name="Gonzalez J."/>
            <person name="Henrissat B."/>
            <person name="Kuo A."/>
            <person name="Liang C."/>
            <person name="Lipzen A."/>
            <person name="Lutzoni F."/>
            <person name="Magnuson J."/>
            <person name="Mondo S."/>
            <person name="Nolan M."/>
            <person name="Ohm R."/>
            <person name="Pangilinan J."/>
            <person name="Park H.-J."/>
            <person name="Ramirez L."/>
            <person name="Alfaro M."/>
            <person name="Sun H."/>
            <person name="Tritt A."/>
            <person name="Yoshinaga Y."/>
            <person name="Zwiers L.-H."/>
            <person name="Turgeon B."/>
            <person name="Goodwin S."/>
            <person name="Spatafora J."/>
            <person name="Crous P."/>
            <person name="Grigoriev I."/>
        </authorList>
    </citation>
    <scope>NUCLEOTIDE SEQUENCE</scope>
    <source>
        <strain evidence="2">CBS 113818</strain>
    </source>
</reference>
<feature type="domain" description="F-box" evidence="1">
    <location>
        <begin position="37"/>
        <end position="78"/>
    </location>
</feature>
<dbReference type="Proteomes" id="UP000799424">
    <property type="component" value="Unassembled WGS sequence"/>
</dbReference>
<dbReference type="Pfam" id="PF12937">
    <property type="entry name" value="F-box-like"/>
    <property type="match status" value="1"/>
</dbReference>
<keyword evidence="3" id="KW-1185">Reference proteome</keyword>
<dbReference type="Gene3D" id="1.20.1280.50">
    <property type="match status" value="1"/>
</dbReference>
<dbReference type="SUPFAM" id="SSF81383">
    <property type="entry name" value="F-box domain"/>
    <property type="match status" value="1"/>
</dbReference>
<dbReference type="OrthoDB" id="6577359at2759"/>
<organism evidence="2 3">
    <name type="scientific">Ophiobolus disseminans</name>
    <dbReference type="NCBI Taxonomy" id="1469910"/>
    <lineage>
        <taxon>Eukaryota</taxon>
        <taxon>Fungi</taxon>
        <taxon>Dikarya</taxon>
        <taxon>Ascomycota</taxon>
        <taxon>Pezizomycotina</taxon>
        <taxon>Dothideomycetes</taxon>
        <taxon>Pleosporomycetidae</taxon>
        <taxon>Pleosporales</taxon>
        <taxon>Pleosporineae</taxon>
        <taxon>Phaeosphaeriaceae</taxon>
        <taxon>Ophiobolus</taxon>
    </lineage>
</organism>
<dbReference type="EMBL" id="MU006216">
    <property type="protein sequence ID" value="KAF2833152.1"/>
    <property type="molecule type" value="Genomic_DNA"/>
</dbReference>
<name>A0A6A7AIL6_9PLEO</name>